<evidence type="ECO:0000313" key="2">
    <source>
        <dbReference type="Proteomes" id="UP000076512"/>
    </source>
</evidence>
<sequence length="156" mass="17270">MVSLYKWTPQQYERAEQFFDVFDGVFRPSAGRAVPSGVEVVTVDRDYTVTAAQISPDGVARYFRDGVQIPHVDPVLPSAMTRTAERYAAVLPEVHHAVFEQVYGLTPARAAEALLVHASGMPLCLETWLYAARIDARLRAALAGAEHIVRLPMFVV</sequence>
<proteinExistence type="predicted"/>
<dbReference type="AlphaFoldDB" id="A0A164LBU5"/>
<name>A0A164LBU5_9NOCA</name>
<dbReference type="EMBL" id="LWGR01000009">
    <property type="protein sequence ID" value="KZM72235.1"/>
    <property type="molecule type" value="Genomic_DNA"/>
</dbReference>
<dbReference type="RefSeq" id="WP_067592652.1">
    <property type="nucleotide sequence ID" value="NZ_JABMCZ010000001.1"/>
</dbReference>
<dbReference type="Proteomes" id="UP000076512">
    <property type="component" value="Unassembled WGS sequence"/>
</dbReference>
<organism evidence="1 2">
    <name type="scientific">Nocardia terpenica</name>
    <dbReference type="NCBI Taxonomy" id="455432"/>
    <lineage>
        <taxon>Bacteria</taxon>
        <taxon>Bacillati</taxon>
        <taxon>Actinomycetota</taxon>
        <taxon>Actinomycetes</taxon>
        <taxon>Mycobacteriales</taxon>
        <taxon>Nocardiaceae</taxon>
        <taxon>Nocardia</taxon>
    </lineage>
</organism>
<keyword evidence="2" id="KW-1185">Reference proteome</keyword>
<accession>A0A164LBU5</accession>
<reference evidence="1 2" key="1">
    <citation type="submission" date="2016-04" db="EMBL/GenBank/DDBJ databases">
        <authorList>
            <person name="Evans L.H."/>
            <person name="Alamgir A."/>
            <person name="Owens N."/>
            <person name="Weber N.D."/>
            <person name="Virtaneva K."/>
            <person name="Barbian K."/>
            <person name="Babar A."/>
            <person name="Rosenke K."/>
        </authorList>
    </citation>
    <scope>NUCLEOTIDE SEQUENCE [LARGE SCALE GENOMIC DNA]</scope>
    <source>
        <strain evidence="1 2">IFM 0406</strain>
    </source>
</reference>
<gene>
    <name evidence="1" type="ORF">AWN90_36790</name>
</gene>
<evidence type="ECO:0000313" key="1">
    <source>
        <dbReference type="EMBL" id="KZM72235.1"/>
    </source>
</evidence>
<protein>
    <submittedName>
        <fullName evidence="1">Uncharacterized protein</fullName>
    </submittedName>
</protein>
<comment type="caution">
    <text evidence="1">The sequence shown here is derived from an EMBL/GenBank/DDBJ whole genome shotgun (WGS) entry which is preliminary data.</text>
</comment>